<dbReference type="SUPFAM" id="SSF56014">
    <property type="entry name" value="Nitrite and sulphite reductase 4Fe-4S domain-like"/>
    <property type="match status" value="1"/>
</dbReference>
<dbReference type="GO" id="GO:0051539">
    <property type="term" value="F:4 iron, 4 sulfur cluster binding"/>
    <property type="evidence" value="ECO:0007669"/>
    <property type="project" value="UniProtKB-KW"/>
</dbReference>
<dbReference type="InterPro" id="IPR006066">
    <property type="entry name" value="NO2/SO3_Rdtase_FeS/sirohaem_BS"/>
</dbReference>
<name>A0A967BB33_9PROT</name>
<keyword evidence="6" id="KW-0411">Iron-sulfur</keyword>
<keyword evidence="4 8" id="KW-0560">Oxidoreductase</keyword>
<dbReference type="GO" id="GO:0046872">
    <property type="term" value="F:metal ion binding"/>
    <property type="evidence" value="ECO:0007669"/>
    <property type="project" value="UniProtKB-KW"/>
</dbReference>
<dbReference type="InterPro" id="IPR045854">
    <property type="entry name" value="NO2/SO3_Rdtase_4Fe4S_sf"/>
</dbReference>
<dbReference type="EMBL" id="WOTH01000011">
    <property type="protein sequence ID" value="NHO53778.1"/>
    <property type="molecule type" value="Genomic_DNA"/>
</dbReference>
<keyword evidence="5" id="KW-0408">Iron</keyword>
<dbReference type="GO" id="GO:0020037">
    <property type="term" value="F:heme binding"/>
    <property type="evidence" value="ECO:0007669"/>
    <property type="project" value="InterPro"/>
</dbReference>
<evidence type="ECO:0000256" key="4">
    <source>
        <dbReference type="ARBA" id="ARBA00023002"/>
    </source>
</evidence>
<dbReference type="InterPro" id="IPR036136">
    <property type="entry name" value="Nit/Sulf_reduc_fer-like_dom_sf"/>
</dbReference>
<accession>A0A967BB33</accession>
<evidence type="ECO:0000256" key="3">
    <source>
        <dbReference type="ARBA" id="ARBA00022723"/>
    </source>
</evidence>
<protein>
    <submittedName>
        <fullName evidence="8">Precorrin-3B synthase</fullName>
        <ecNumber evidence="8">1.14.13.83</ecNumber>
    </submittedName>
</protein>
<dbReference type="RefSeq" id="WP_166314455.1">
    <property type="nucleotide sequence ID" value="NZ_WOTH01000011.1"/>
</dbReference>
<evidence type="ECO:0000256" key="2">
    <source>
        <dbReference type="ARBA" id="ARBA00022617"/>
    </source>
</evidence>
<dbReference type="Proteomes" id="UP000597459">
    <property type="component" value="Unassembled WGS sequence"/>
</dbReference>
<comment type="caution">
    <text evidence="8">The sequence shown here is derived from an EMBL/GenBank/DDBJ whole genome shotgun (WGS) entry which is preliminary data.</text>
</comment>
<dbReference type="SUPFAM" id="SSF55124">
    <property type="entry name" value="Nitrite/Sulfite reductase N-terminal domain-like"/>
    <property type="match status" value="2"/>
</dbReference>
<evidence type="ECO:0000313" key="8">
    <source>
        <dbReference type="EMBL" id="NHO53778.1"/>
    </source>
</evidence>
<dbReference type="InterPro" id="IPR051329">
    <property type="entry name" value="NIR_SIR_4Fe-4S"/>
</dbReference>
<gene>
    <name evidence="8" type="primary">cobG</name>
    <name evidence="8" type="ORF">GOB87_07345</name>
</gene>
<evidence type="ECO:0000259" key="7">
    <source>
        <dbReference type="Pfam" id="PF03460"/>
    </source>
</evidence>
<sequence length="406" mass="42642">MTSASLVRGWCPDLFAPMAAQDGLLVRIRPPLGRLTAAQLHVVAEMAESGGNGVIELTNRANLQLRGFSPSSVRTAREMAVKSGLTLADEAAERRSALIVSPLAGLDPECAADTLVCAQALRKTVSEAADFAALPGKFGFAVDGGGYFPTGLLAGDIVLRARNDGWAVCCGHATAEPASVTDAVGAAVRVARMALRHPDRARPARIPETGLSLLEEAGLVACPLRAEAIRRPPVVGRLPEGALGLAVPFGRMNVAALRTLADHLARCDDAVLRLTPWRSVVLAVPSLPDGTMLIDDPADPRLRVQACIGSAGCARALADVAQDALALAMDVPRGRTLHVSGCPKGCAHPDRADVTLCAQSGGYDVIPDGRAGDMPWRSGVGRKEIVALLRRLWKERPDVTGERRDA</sequence>
<dbReference type="PROSITE" id="PS00365">
    <property type="entry name" value="NIR_SIR"/>
    <property type="match status" value="1"/>
</dbReference>
<dbReference type="InterPro" id="IPR012798">
    <property type="entry name" value="Cbl_synth_CobG-like"/>
</dbReference>
<organism evidence="8 9">
    <name type="scientific">Acetobacter estunensis</name>
    <dbReference type="NCBI Taxonomy" id="104097"/>
    <lineage>
        <taxon>Bacteria</taxon>
        <taxon>Pseudomonadati</taxon>
        <taxon>Pseudomonadota</taxon>
        <taxon>Alphaproteobacteria</taxon>
        <taxon>Acetobacterales</taxon>
        <taxon>Acetobacteraceae</taxon>
        <taxon>Acetobacter</taxon>
    </lineage>
</organism>
<reference evidence="8" key="1">
    <citation type="submission" date="2019-11" db="EMBL/GenBank/DDBJ databases">
        <title>Description of new Acetobacter species.</title>
        <authorList>
            <person name="Cleenwerck I."/>
            <person name="Sombolestani A.S."/>
        </authorList>
    </citation>
    <scope>NUCLEOTIDE SEQUENCE</scope>
    <source>
        <strain evidence="8">LMG 1626</strain>
    </source>
</reference>
<dbReference type="EC" id="1.14.13.83" evidence="8"/>
<keyword evidence="2" id="KW-0349">Heme</keyword>
<evidence type="ECO:0000256" key="1">
    <source>
        <dbReference type="ARBA" id="ARBA00022485"/>
    </source>
</evidence>
<dbReference type="AlphaFoldDB" id="A0A967BB33"/>
<evidence type="ECO:0000313" key="9">
    <source>
        <dbReference type="Proteomes" id="UP000597459"/>
    </source>
</evidence>
<dbReference type="InterPro" id="IPR005117">
    <property type="entry name" value="NiRdtase/SiRdtase_haem-b_fer"/>
</dbReference>
<evidence type="ECO:0000256" key="5">
    <source>
        <dbReference type="ARBA" id="ARBA00023004"/>
    </source>
</evidence>
<proteinExistence type="predicted"/>
<dbReference type="PANTHER" id="PTHR32439:SF9">
    <property type="entry name" value="BLR3264 PROTEIN"/>
    <property type="match status" value="1"/>
</dbReference>
<keyword evidence="9" id="KW-1185">Reference proteome</keyword>
<dbReference type="GO" id="GO:0043818">
    <property type="term" value="F:precorrin-3B synthase activity"/>
    <property type="evidence" value="ECO:0007669"/>
    <property type="project" value="UniProtKB-EC"/>
</dbReference>
<dbReference type="NCBIfam" id="TIGR02435">
    <property type="entry name" value="CobG"/>
    <property type="match status" value="1"/>
</dbReference>
<feature type="domain" description="Nitrite/Sulfite reductase ferredoxin-like" evidence="7">
    <location>
        <begin position="21"/>
        <end position="74"/>
    </location>
</feature>
<dbReference type="Pfam" id="PF03460">
    <property type="entry name" value="NIR_SIR_ferr"/>
    <property type="match status" value="1"/>
</dbReference>
<evidence type="ECO:0000256" key="6">
    <source>
        <dbReference type="ARBA" id="ARBA00023014"/>
    </source>
</evidence>
<keyword evidence="1" id="KW-0004">4Fe-4S</keyword>
<keyword evidence="3" id="KW-0479">Metal-binding</keyword>
<dbReference type="Gene3D" id="3.30.413.10">
    <property type="entry name" value="Sulfite Reductase Hemoprotein, domain 1"/>
    <property type="match status" value="2"/>
</dbReference>
<dbReference type="Gene3D" id="3.90.480.10">
    <property type="entry name" value="Sulfite Reductase Hemoprotein,Domain 2"/>
    <property type="match status" value="1"/>
</dbReference>
<dbReference type="PANTHER" id="PTHR32439">
    <property type="entry name" value="FERREDOXIN--NITRITE REDUCTASE, CHLOROPLASTIC"/>
    <property type="match status" value="1"/>
</dbReference>